<dbReference type="InterPro" id="IPR034032">
    <property type="entry name" value="Zn_MMP-like_bac"/>
</dbReference>
<dbReference type="EMBL" id="CP032819">
    <property type="protein sequence ID" value="AZS32024.1"/>
    <property type="molecule type" value="Genomic_DNA"/>
</dbReference>
<dbReference type="OrthoDB" id="1096511at2"/>
<dbReference type="Pfam" id="PF17162">
    <property type="entry name" value="DUF5118"/>
    <property type="match status" value="1"/>
</dbReference>
<dbReference type="PANTHER" id="PTHR38478">
    <property type="entry name" value="PEPTIDASE M1A AND M12B"/>
    <property type="match status" value="1"/>
</dbReference>
<feature type="signal peptide" evidence="1">
    <location>
        <begin position="1"/>
        <end position="23"/>
    </location>
</feature>
<evidence type="ECO:0000313" key="6">
    <source>
        <dbReference type="Proteomes" id="UP000270673"/>
    </source>
</evidence>
<sequence length="886" mass="100896">MKNWIVLLIAVFMVNACFLTVDASERKKKTTKKEETVAKPPVKKLSKYEKLFKGKSHEIAKGGFMTLHKVDGKLYFEMPLAVMGRDMLLASTTTQTSDNSVSTNGYKAKEPMHICFTLADSMVHMRKVNSYVSYDKNNDRLQRVIDQNFVNPIIEGYKVLAYTPDSSAVVFEMTALFTGGDAAVTPMVDEAFPLAFRNSINKSLSAIDGIKAFEDNVSIKSSLSYNVSAKYLNTILYENRPVSIKVTRTLLLLPEDRMRPRISDSRIGIFLTNKQYIANDADQLQRYSLAHRWRLEPKDMEAYKRGELVEPVKPIVFYLDNLFPEEWKQPIRTGVMRWNKAFEKIGFKNVVQVLDFPTNDPNFDPDNLKYSCIRYVPSSTQNAMGPSWVDPMTGEILNASILVYNDIVKMLNYWRFVQTAQIDPRVRNKKLPKDVLEESMAYVLAHEMGHCLGLMHNMAASAAYPVDSLRSASFTQKYGTTPSIMDYARFNYVAQPGDKGVKLTPPDLGIYDEYAIRWLYTPVPDAGTIFDEAKILESWVDEKAGDPLFRYGKQQMSSRYDPSALEEDLGDDPIKAGDYGIKNLKYILKNLNNWIQDDESAEHRQELYNQIVKQYGRYLQNVVYCIGGIYLTEAKDGSVDKRFRSVPREKQKAAMKWVMKQLQDNDWLDNREVCSKFKLNTKASSELNASVAGILTKIYMNVTLSSYLAEKNPYTLREFFDDFYTGAWDAAIRNRKLTHGDKIMQKALLDMMARSVSSIGGNKLGLVSTANISAEVAYAPTIEEICLYGLDESGMIDKYARDLKEVEQREGKAYLVELMKQTSFGYGYGWQNWVRSTAIDESATYYYETATKIASLLQRRVASANAADKPHYEAMLFAVQQMLGRK</sequence>
<dbReference type="InterPro" id="IPR033413">
    <property type="entry name" value="DUF5117"/>
</dbReference>
<dbReference type="InterPro" id="IPR032534">
    <property type="entry name" value="EcxA_zinc-bd"/>
</dbReference>
<dbReference type="InterPro" id="IPR024079">
    <property type="entry name" value="MetalloPept_cat_dom_sf"/>
</dbReference>
<evidence type="ECO:0000313" key="5">
    <source>
        <dbReference type="EMBL" id="AZS32024.1"/>
    </source>
</evidence>
<proteinExistence type="predicted"/>
<accession>A0A3Q9IT81</accession>
<reference evidence="5 6" key="1">
    <citation type="submission" date="2018-10" db="EMBL/GenBank/DDBJ databases">
        <title>Butyricimonas faecalis sp. nov., isolated from human faeces and emended description of the genus Butyricimonas.</title>
        <authorList>
            <person name="Le Roy T."/>
            <person name="Van der Smissen P."/>
            <person name="Paquot A."/>
            <person name="Delzenne N."/>
            <person name="Muccioli G."/>
            <person name="Collet J.-F."/>
            <person name="Cani P.D."/>
        </authorList>
    </citation>
    <scope>NUCLEOTIDE SEQUENCE [LARGE SCALE GENOMIC DNA]</scope>
    <source>
        <strain evidence="5 6">H184</strain>
    </source>
</reference>
<evidence type="ECO:0000259" key="4">
    <source>
        <dbReference type="Pfam" id="PF17162"/>
    </source>
</evidence>
<feature type="domain" description="DUF5117" evidence="3">
    <location>
        <begin position="114"/>
        <end position="298"/>
    </location>
</feature>
<gene>
    <name evidence="5" type="ORF">D8S85_12960</name>
</gene>
<feature type="chain" id="PRO_5018527443" evidence="1">
    <location>
        <begin position="24"/>
        <end position="886"/>
    </location>
</feature>
<dbReference type="AlphaFoldDB" id="A0A3Q9IT81"/>
<evidence type="ECO:0000259" key="3">
    <source>
        <dbReference type="Pfam" id="PF17148"/>
    </source>
</evidence>
<protein>
    <submittedName>
        <fullName evidence="5">DUF5117 domain-containing protein</fullName>
    </submittedName>
</protein>
<dbReference type="Gene3D" id="3.40.390.10">
    <property type="entry name" value="Collagenase (Catalytic Domain)"/>
    <property type="match status" value="1"/>
</dbReference>
<dbReference type="CDD" id="cd04276">
    <property type="entry name" value="ZnMc_MMP_like_2"/>
    <property type="match status" value="1"/>
</dbReference>
<dbReference type="InterPro" id="IPR033428">
    <property type="entry name" value="DUF5118"/>
</dbReference>
<dbReference type="Pfam" id="PF16313">
    <property type="entry name" value="DUF4953"/>
    <property type="match status" value="1"/>
</dbReference>
<dbReference type="Pfam" id="PF17148">
    <property type="entry name" value="DUF5117"/>
    <property type="match status" value="1"/>
</dbReference>
<feature type="domain" description="DUF5118" evidence="4">
    <location>
        <begin position="46"/>
        <end position="96"/>
    </location>
</feature>
<dbReference type="RefSeq" id="WP_106625093.1">
    <property type="nucleotide sequence ID" value="NZ_CP032819.1"/>
</dbReference>
<dbReference type="Proteomes" id="UP000270673">
    <property type="component" value="Chromosome"/>
</dbReference>
<evidence type="ECO:0000256" key="1">
    <source>
        <dbReference type="SAM" id="SignalP"/>
    </source>
</evidence>
<organism evidence="5 6">
    <name type="scientific">Butyricimonas faecalis</name>
    <dbReference type="NCBI Taxonomy" id="2093856"/>
    <lineage>
        <taxon>Bacteria</taxon>
        <taxon>Pseudomonadati</taxon>
        <taxon>Bacteroidota</taxon>
        <taxon>Bacteroidia</taxon>
        <taxon>Bacteroidales</taxon>
        <taxon>Odoribacteraceae</taxon>
        <taxon>Butyricimonas</taxon>
    </lineage>
</organism>
<dbReference type="SUPFAM" id="SSF55486">
    <property type="entry name" value="Metalloproteases ('zincins'), catalytic domain"/>
    <property type="match status" value="1"/>
</dbReference>
<dbReference type="PANTHER" id="PTHR38478:SF1">
    <property type="entry name" value="ZINC DEPENDENT METALLOPROTEASE DOMAIN LIPOPROTEIN"/>
    <property type="match status" value="1"/>
</dbReference>
<feature type="domain" description="EcxA zinc-binding" evidence="2">
    <location>
        <begin position="429"/>
        <end position="731"/>
    </location>
</feature>
<dbReference type="GO" id="GO:0008237">
    <property type="term" value="F:metallopeptidase activity"/>
    <property type="evidence" value="ECO:0007669"/>
    <property type="project" value="InterPro"/>
</dbReference>
<dbReference type="KEGG" id="buy:D8S85_12960"/>
<evidence type="ECO:0000259" key="2">
    <source>
        <dbReference type="Pfam" id="PF16313"/>
    </source>
</evidence>
<keyword evidence="6" id="KW-1185">Reference proteome</keyword>
<keyword evidence="1" id="KW-0732">Signal</keyword>
<name>A0A3Q9IT81_9BACT</name>